<dbReference type="EMBL" id="JBHUMA010000006">
    <property type="protein sequence ID" value="MFD2598707.1"/>
    <property type="molecule type" value="Genomic_DNA"/>
</dbReference>
<dbReference type="RefSeq" id="WP_380868824.1">
    <property type="nucleotide sequence ID" value="NZ_JBHUMA010000006.1"/>
</dbReference>
<evidence type="ECO:0000313" key="2">
    <source>
        <dbReference type="EMBL" id="MFD2598707.1"/>
    </source>
</evidence>
<reference evidence="3" key="1">
    <citation type="journal article" date="2019" name="Int. J. Syst. Evol. Microbiol.">
        <title>The Global Catalogue of Microorganisms (GCM) 10K type strain sequencing project: providing services to taxonomists for standard genome sequencing and annotation.</title>
        <authorList>
            <consortium name="The Broad Institute Genomics Platform"/>
            <consortium name="The Broad Institute Genome Sequencing Center for Infectious Disease"/>
            <person name="Wu L."/>
            <person name="Ma J."/>
        </authorList>
    </citation>
    <scope>NUCLEOTIDE SEQUENCE [LARGE SCALE GENOMIC DNA]</scope>
    <source>
        <strain evidence="3">KCTC 42248</strain>
    </source>
</reference>
<gene>
    <name evidence="2" type="ORF">ACFSQ3_07055</name>
</gene>
<dbReference type="CDD" id="cd06587">
    <property type="entry name" value="VOC"/>
    <property type="match status" value="1"/>
</dbReference>
<dbReference type="InterPro" id="IPR037523">
    <property type="entry name" value="VOC_core"/>
</dbReference>
<dbReference type="Gene3D" id="3.10.180.10">
    <property type="entry name" value="2,3-Dihydroxybiphenyl 1,2-Dioxygenase, domain 1"/>
    <property type="match status" value="1"/>
</dbReference>
<evidence type="ECO:0000313" key="3">
    <source>
        <dbReference type="Proteomes" id="UP001597393"/>
    </source>
</evidence>
<evidence type="ECO:0000259" key="1">
    <source>
        <dbReference type="PROSITE" id="PS51819"/>
    </source>
</evidence>
<keyword evidence="3" id="KW-1185">Reference proteome</keyword>
<comment type="caution">
    <text evidence="2">The sequence shown here is derived from an EMBL/GenBank/DDBJ whole genome shotgun (WGS) entry which is preliminary data.</text>
</comment>
<dbReference type="SUPFAM" id="SSF54593">
    <property type="entry name" value="Glyoxalase/Bleomycin resistance protein/Dihydroxybiphenyl dioxygenase"/>
    <property type="match status" value="1"/>
</dbReference>
<name>A0ABW5NI61_9SPHI</name>
<proteinExistence type="predicted"/>
<dbReference type="Proteomes" id="UP001597393">
    <property type="component" value="Unassembled WGS sequence"/>
</dbReference>
<protein>
    <submittedName>
        <fullName evidence="2">VOC family protein</fullName>
    </submittedName>
</protein>
<accession>A0ABW5NI61</accession>
<organism evidence="2 3">
    <name type="scientific">Sphingobacterium corticis</name>
    <dbReference type="NCBI Taxonomy" id="1812823"/>
    <lineage>
        <taxon>Bacteria</taxon>
        <taxon>Pseudomonadati</taxon>
        <taxon>Bacteroidota</taxon>
        <taxon>Sphingobacteriia</taxon>
        <taxon>Sphingobacteriales</taxon>
        <taxon>Sphingobacteriaceae</taxon>
        <taxon>Sphingobacterium</taxon>
    </lineage>
</organism>
<feature type="domain" description="VOC" evidence="1">
    <location>
        <begin position="2"/>
        <end position="116"/>
    </location>
</feature>
<sequence length="118" mass="13286">MEIRRVMLPIATDEFDKTVAFYKKITGKEVDITAEHDGYKLSAIDSFVVLGAVSSPKALEIPSLVHAIFIVDDLQPFWEILSKVAKNIIIPINRVSTGIRFIVEQPDGKIIEYLQLNE</sequence>
<dbReference type="PROSITE" id="PS51819">
    <property type="entry name" value="VOC"/>
    <property type="match status" value="1"/>
</dbReference>
<dbReference type="InterPro" id="IPR029068">
    <property type="entry name" value="Glyas_Bleomycin-R_OHBP_Dase"/>
</dbReference>